<dbReference type="AlphaFoldDB" id="A0AB38I6U5"/>
<gene>
    <name evidence="1" type="ORF">ELH40_12650</name>
</gene>
<evidence type="ECO:0000313" key="1">
    <source>
        <dbReference type="EMBL" id="TBC15711.1"/>
    </source>
</evidence>
<reference evidence="1 2" key="1">
    <citation type="submission" date="2019-02" db="EMBL/GenBank/DDBJ databases">
        <title>The genomic architecture of introgression among sibling species of bacteria.</title>
        <authorList>
            <person name="Cavassim M.I.A."/>
            <person name="Moeskjaer S."/>
            <person name="Moslemi C."/>
            <person name="Fields B."/>
            <person name="Bachmann A."/>
            <person name="Vilhjalmsson B."/>
            <person name="Schierup M.H."/>
            <person name="Young J.P.W."/>
            <person name="Andersen S.U."/>
        </authorList>
    </citation>
    <scope>NUCLEOTIDE SEQUENCE [LARGE SCALE GENOMIC DNA]</scope>
    <source>
        <strain evidence="1 2">SM92</strain>
    </source>
</reference>
<dbReference type="Proteomes" id="UP000294215">
    <property type="component" value="Unassembled WGS sequence"/>
</dbReference>
<accession>A0AB38I6U5</accession>
<name>A0AB38I6U5_9HYPH</name>
<dbReference type="RefSeq" id="WP_130700104.1">
    <property type="nucleotide sequence ID" value="NZ_CP140840.1"/>
</dbReference>
<dbReference type="EMBL" id="SIMR01000001">
    <property type="protein sequence ID" value="TBC15711.1"/>
    <property type="molecule type" value="Genomic_DNA"/>
</dbReference>
<organism evidence="1 2">
    <name type="scientific">Rhizobium ruizarguesonis</name>
    <dbReference type="NCBI Taxonomy" id="2081791"/>
    <lineage>
        <taxon>Bacteria</taxon>
        <taxon>Pseudomonadati</taxon>
        <taxon>Pseudomonadota</taxon>
        <taxon>Alphaproteobacteria</taxon>
        <taxon>Hyphomicrobiales</taxon>
        <taxon>Rhizobiaceae</taxon>
        <taxon>Rhizobium/Agrobacterium group</taxon>
        <taxon>Rhizobium</taxon>
    </lineage>
</organism>
<sequence length="64" mass="6935">MSFDGKQFGAEIVQIVKDHLERNLSPMTARIEQLESRILLLEAQAGTTKVKPTIRIAAGSGPAT</sequence>
<proteinExistence type="predicted"/>
<evidence type="ECO:0008006" key="3">
    <source>
        <dbReference type="Google" id="ProtNLM"/>
    </source>
</evidence>
<evidence type="ECO:0000313" key="2">
    <source>
        <dbReference type="Proteomes" id="UP000294215"/>
    </source>
</evidence>
<comment type="caution">
    <text evidence="1">The sequence shown here is derived from an EMBL/GenBank/DDBJ whole genome shotgun (WGS) entry which is preliminary data.</text>
</comment>
<protein>
    <recommendedName>
        <fullName evidence="3">Transposase</fullName>
    </recommendedName>
</protein>